<dbReference type="KEGG" id="ksc:CD178_03425"/>
<dbReference type="Proteomes" id="UP000264120">
    <property type="component" value="Plasmid unnamed3"/>
</dbReference>
<keyword evidence="1" id="KW-0614">Plasmid</keyword>
<geneLocation type="plasmid" evidence="1 2">
    <name>unnamed3</name>
</geneLocation>
<proteinExistence type="predicted"/>
<organism evidence="1 2">
    <name type="scientific">Komagataeibacter saccharivorans</name>
    <dbReference type="NCBI Taxonomy" id="265959"/>
    <lineage>
        <taxon>Bacteria</taxon>
        <taxon>Pseudomonadati</taxon>
        <taxon>Pseudomonadota</taxon>
        <taxon>Alphaproteobacteria</taxon>
        <taxon>Acetobacterales</taxon>
        <taxon>Acetobacteraceae</taxon>
        <taxon>Komagataeibacter</taxon>
    </lineage>
</organism>
<gene>
    <name evidence="1" type="ORF">CD178_03425</name>
</gene>
<protein>
    <submittedName>
        <fullName evidence="1">Uncharacterized protein</fullName>
    </submittedName>
</protein>
<reference evidence="1 2" key="1">
    <citation type="submission" date="2017-08" db="EMBL/GenBank/DDBJ databases">
        <title>Complete genome sequence of Gluconacetobacter saccharivorans CV1 isolated from Fermented Vinegar.</title>
        <authorList>
            <person name="Kim S.-Y."/>
        </authorList>
    </citation>
    <scope>NUCLEOTIDE SEQUENCE [LARGE SCALE GENOMIC DNA]</scope>
    <source>
        <strain evidence="1 2">CV1</strain>
        <plasmid evidence="1 2">unnamed3</plasmid>
    </source>
</reference>
<evidence type="ECO:0000313" key="1">
    <source>
        <dbReference type="EMBL" id="AXY24169.1"/>
    </source>
</evidence>
<dbReference type="AlphaFoldDB" id="A0A347WH26"/>
<keyword evidence="2" id="KW-1185">Reference proteome</keyword>
<dbReference type="EMBL" id="CP023039">
    <property type="protein sequence ID" value="AXY24169.1"/>
    <property type="molecule type" value="Genomic_DNA"/>
</dbReference>
<evidence type="ECO:0000313" key="2">
    <source>
        <dbReference type="Proteomes" id="UP000264120"/>
    </source>
</evidence>
<accession>A0A347WH26</accession>
<name>A0A347WH26_9PROT</name>
<sequence>MHPFRVPPCGGNRKTGWHPGVVMPAPVIFRSPQSGHGLQAAPASTRLFPMGRGWSARDRTHKRRGDSDFHFPGSGVNMTDTGNQQPVVDPTLIRLLLQISTQTESTGQGVKEILRLVSPSEGDDTNRVSDALEALAAAVVTQTDVLLSVQATLETLVPSPTSASGDAR</sequence>